<protein>
    <submittedName>
        <fullName evidence="1">Uncharacterized protein</fullName>
    </submittedName>
</protein>
<sequence>MRRSRSIKFCVVAVECEWESKSVPGRPKMGDMRVDRSLAGFANLPAWIRPVDVSSLGSLHKYNIYTTYTIVKCMITQIVANAADSTDLPRAQGNPLTVTEPFPQSLRGGWPCLALAGAMVPSIPPLTRRVSASRVQGPSPSETTLSQLPHSYAGPAWSCRTREDIHFVAEADVLRPHGTPSTPAEYEVYLLDLGEQDNYQTKAAYFLTRITGIGNGNGSGDGDRLVVSNLYPTRGLEHFGAEEGVNVLMHMSAAT</sequence>
<dbReference type="EMBL" id="AFRT01003486">
    <property type="protein sequence ID" value="ELU36411.1"/>
    <property type="molecule type" value="Genomic_DNA"/>
</dbReference>
<comment type="caution">
    <text evidence="1">The sequence shown here is derived from an EMBL/GenBank/DDBJ whole genome shotgun (WGS) entry which is preliminary data.</text>
</comment>
<evidence type="ECO:0000313" key="1">
    <source>
        <dbReference type="EMBL" id="ELU36411.1"/>
    </source>
</evidence>
<proteinExistence type="predicted"/>
<reference evidence="1 2" key="1">
    <citation type="journal article" date="2013" name="Nat. Commun.">
        <title>The evolution and pathogenic mechanisms of the rice sheath blight pathogen.</title>
        <authorList>
            <person name="Zheng A."/>
            <person name="Lin R."/>
            <person name="Xu L."/>
            <person name="Qin P."/>
            <person name="Tang C."/>
            <person name="Ai P."/>
            <person name="Zhang D."/>
            <person name="Liu Y."/>
            <person name="Sun Z."/>
            <person name="Feng H."/>
            <person name="Wang Y."/>
            <person name="Chen Y."/>
            <person name="Liang X."/>
            <person name="Fu R."/>
            <person name="Li Q."/>
            <person name="Zhang J."/>
            <person name="Yu X."/>
            <person name="Xie Z."/>
            <person name="Ding L."/>
            <person name="Guan P."/>
            <person name="Tang J."/>
            <person name="Liang Y."/>
            <person name="Wang S."/>
            <person name="Deng Q."/>
            <person name="Li S."/>
            <person name="Zhu J."/>
            <person name="Wang L."/>
            <person name="Liu H."/>
            <person name="Li P."/>
        </authorList>
    </citation>
    <scope>NUCLEOTIDE SEQUENCE [LARGE SCALE GENOMIC DNA]</scope>
    <source>
        <strain evidence="2">AG-1 IA</strain>
    </source>
</reference>
<organism evidence="1 2">
    <name type="scientific">Thanatephorus cucumeris (strain AG1-IA)</name>
    <name type="common">Rice sheath blight fungus</name>
    <name type="synonym">Rhizoctonia solani</name>
    <dbReference type="NCBI Taxonomy" id="983506"/>
    <lineage>
        <taxon>Eukaryota</taxon>
        <taxon>Fungi</taxon>
        <taxon>Dikarya</taxon>
        <taxon>Basidiomycota</taxon>
        <taxon>Agaricomycotina</taxon>
        <taxon>Agaricomycetes</taxon>
        <taxon>Cantharellales</taxon>
        <taxon>Ceratobasidiaceae</taxon>
        <taxon>Rhizoctonia</taxon>
        <taxon>Rhizoctonia solani AG-1</taxon>
    </lineage>
</organism>
<gene>
    <name evidence="1" type="ORF">AG1IA_09559</name>
</gene>
<keyword evidence="2" id="KW-1185">Reference proteome</keyword>
<dbReference type="HOGENOM" id="CLU_1090629_0_0_1"/>
<evidence type="ECO:0000313" key="2">
    <source>
        <dbReference type="Proteomes" id="UP000011668"/>
    </source>
</evidence>
<dbReference type="AlphaFoldDB" id="L8WE09"/>
<accession>L8WE09</accession>
<dbReference type="Proteomes" id="UP000011668">
    <property type="component" value="Unassembled WGS sequence"/>
</dbReference>
<name>L8WE09_THACA</name>